<sequence>CMVRWVNDSCYLPRSLYEYYFNDSFLQFPTLFVICHQFLLHPIVYFSYIVENPTSQPTYCSINQIVQIRWHIRCISDSVFANNRSFHVKTNTAFSYIPSTMNYSFKGHVSQCSISALNLSIVFYHVKYHWELIKNDASHHMKICSLGGEDKLVIGLSFM</sequence>
<evidence type="ECO:0000313" key="2">
    <source>
        <dbReference type="WBParaSite" id="PgR080_g033_t01"/>
    </source>
</evidence>
<protein>
    <submittedName>
        <fullName evidence="2">Uncharacterized protein</fullName>
    </submittedName>
</protein>
<dbReference type="Proteomes" id="UP000887569">
    <property type="component" value="Unplaced"/>
</dbReference>
<accession>A0A915C3Y1</accession>
<dbReference type="AlphaFoldDB" id="A0A915C3Y1"/>
<evidence type="ECO:0000313" key="1">
    <source>
        <dbReference type="Proteomes" id="UP000887569"/>
    </source>
</evidence>
<keyword evidence="1" id="KW-1185">Reference proteome</keyword>
<organism evidence="1 2">
    <name type="scientific">Parascaris univalens</name>
    <name type="common">Nematode worm</name>
    <dbReference type="NCBI Taxonomy" id="6257"/>
    <lineage>
        <taxon>Eukaryota</taxon>
        <taxon>Metazoa</taxon>
        <taxon>Ecdysozoa</taxon>
        <taxon>Nematoda</taxon>
        <taxon>Chromadorea</taxon>
        <taxon>Rhabditida</taxon>
        <taxon>Spirurina</taxon>
        <taxon>Ascaridomorpha</taxon>
        <taxon>Ascaridoidea</taxon>
        <taxon>Ascarididae</taxon>
        <taxon>Parascaris</taxon>
    </lineage>
</organism>
<proteinExistence type="predicted"/>
<name>A0A915C3Y1_PARUN</name>
<reference evidence="2" key="1">
    <citation type="submission" date="2022-11" db="UniProtKB">
        <authorList>
            <consortium name="WormBaseParasite"/>
        </authorList>
    </citation>
    <scope>IDENTIFICATION</scope>
</reference>
<dbReference type="WBParaSite" id="PgR080_g033_t01">
    <property type="protein sequence ID" value="PgR080_g033_t01"/>
    <property type="gene ID" value="PgR080_g033"/>
</dbReference>